<feature type="compositionally biased region" description="Basic and acidic residues" evidence="1">
    <location>
        <begin position="95"/>
        <end position="108"/>
    </location>
</feature>
<dbReference type="Proteomes" id="UP001057375">
    <property type="component" value="Unassembled WGS sequence"/>
</dbReference>
<evidence type="ECO:0000313" key="2">
    <source>
        <dbReference type="EMBL" id="GKT37621.1"/>
    </source>
</evidence>
<protein>
    <submittedName>
        <fullName evidence="2">Uncharacterized protein</fullName>
    </submittedName>
</protein>
<gene>
    <name evidence="2" type="ORF">ADUPG1_003559</name>
</gene>
<name>A0ABQ5KZZ1_9EUKA</name>
<evidence type="ECO:0000313" key="3">
    <source>
        <dbReference type="Proteomes" id="UP001057375"/>
    </source>
</evidence>
<feature type="region of interest" description="Disordered" evidence="1">
    <location>
        <begin position="40"/>
        <end position="68"/>
    </location>
</feature>
<proteinExistence type="predicted"/>
<comment type="caution">
    <text evidence="2">The sequence shown here is derived from an EMBL/GenBank/DDBJ whole genome shotgun (WGS) entry which is preliminary data.</text>
</comment>
<accession>A0ABQ5KZZ1</accession>
<feature type="region of interest" description="Disordered" evidence="1">
    <location>
        <begin position="95"/>
        <end position="147"/>
    </location>
</feature>
<feature type="non-terminal residue" evidence="2">
    <location>
        <position position="1"/>
    </location>
</feature>
<keyword evidence="3" id="KW-1185">Reference proteome</keyword>
<organism evidence="2 3">
    <name type="scientific">Aduncisulcus paluster</name>
    <dbReference type="NCBI Taxonomy" id="2918883"/>
    <lineage>
        <taxon>Eukaryota</taxon>
        <taxon>Metamonada</taxon>
        <taxon>Carpediemonas-like organisms</taxon>
        <taxon>Aduncisulcus</taxon>
    </lineage>
</organism>
<evidence type="ECO:0000256" key="1">
    <source>
        <dbReference type="SAM" id="MobiDB-lite"/>
    </source>
</evidence>
<dbReference type="EMBL" id="BQXS01004910">
    <property type="protein sequence ID" value="GKT37621.1"/>
    <property type="molecule type" value="Genomic_DNA"/>
</dbReference>
<sequence length="147" mass="17194">STSYAKAMPIGGHIPPTRQVQESLIKLPIIKTKASVPSFGVITSSSSSSSSSSPLCVGPSSSPHISPGIVQRHASDKKLNWLLYGEDEDELKLIEERRREEEERRRKEEEEERRRRKREEERRRRKREEEEQRQRDLDEMKRIAEEQ</sequence>
<feature type="non-terminal residue" evidence="2">
    <location>
        <position position="147"/>
    </location>
</feature>
<reference evidence="2" key="1">
    <citation type="submission" date="2022-03" db="EMBL/GenBank/DDBJ databases">
        <title>Draft genome sequence of Aduncisulcus paluster, a free-living microaerophilic Fornicata.</title>
        <authorList>
            <person name="Yuyama I."/>
            <person name="Kume K."/>
            <person name="Tamura T."/>
            <person name="Inagaki Y."/>
            <person name="Hashimoto T."/>
        </authorList>
    </citation>
    <scope>NUCLEOTIDE SEQUENCE</scope>
    <source>
        <strain evidence="2">NY0171</strain>
    </source>
</reference>
<feature type="compositionally biased region" description="Basic and acidic residues" evidence="1">
    <location>
        <begin position="118"/>
        <end position="147"/>
    </location>
</feature>